<evidence type="ECO:0000256" key="1">
    <source>
        <dbReference type="ARBA" id="ARBA00007447"/>
    </source>
</evidence>
<dbReference type="OrthoDB" id="2747330at2759"/>
<dbReference type="PANTHER" id="PTHR47967">
    <property type="entry name" value="OS07G0603500 PROTEIN-RELATED"/>
    <property type="match status" value="1"/>
</dbReference>
<feature type="signal peptide" evidence="8">
    <location>
        <begin position="1"/>
        <end position="24"/>
    </location>
</feature>
<evidence type="ECO:0000256" key="3">
    <source>
        <dbReference type="ARBA" id="ARBA00022729"/>
    </source>
</evidence>
<reference evidence="10" key="2">
    <citation type="submission" date="2019-07" db="EMBL/GenBank/DDBJ databases">
        <authorList>
            <person name="Yang Y."/>
            <person name="Bocs S."/>
            <person name="Baudouin L."/>
        </authorList>
    </citation>
    <scope>NUCLEOTIDE SEQUENCE</scope>
    <source>
        <tissue evidence="10">Spear leaf of Hainan Tall coconut</tissue>
    </source>
</reference>
<dbReference type="PROSITE" id="PS51767">
    <property type="entry name" value="PEPTIDASE_A1"/>
    <property type="match status" value="1"/>
</dbReference>
<dbReference type="Gene3D" id="2.40.70.10">
    <property type="entry name" value="Acid Proteases"/>
    <property type="match status" value="3"/>
</dbReference>
<dbReference type="InterPro" id="IPR021109">
    <property type="entry name" value="Peptidase_aspartic_dom_sf"/>
</dbReference>
<dbReference type="FunFam" id="2.40.70.10:FF:000019">
    <property type="entry name" value="aspartyl protease family protein 2"/>
    <property type="match status" value="1"/>
</dbReference>
<evidence type="ECO:0000256" key="2">
    <source>
        <dbReference type="ARBA" id="ARBA00022670"/>
    </source>
</evidence>
<evidence type="ECO:0000256" key="4">
    <source>
        <dbReference type="ARBA" id="ARBA00022801"/>
    </source>
</evidence>
<dbReference type="Pfam" id="PF14543">
    <property type="entry name" value="TAXi_N"/>
    <property type="match status" value="1"/>
</dbReference>
<dbReference type="Proteomes" id="UP000797356">
    <property type="component" value="Chromosome 14"/>
</dbReference>
<dbReference type="FunFam" id="2.40.70.10:FF:000010">
    <property type="entry name" value="Aspartyl protease family protein 2"/>
    <property type="match status" value="1"/>
</dbReference>
<dbReference type="PRINTS" id="PR00792">
    <property type="entry name" value="PEPSIN"/>
</dbReference>
<gene>
    <name evidence="10" type="ORF">COCNU_14G003290</name>
</gene>
<sequence length="765" mass="80757">MVVTIPYPFFVSLLAFLLIAHGASKRLEYQTLIVTPLRGPPSLLPDDDFLSWTSNSQTLADEMDLSPAGGGASSSSLHVNLAHRDSLLAANTTPEHLLRLRLGRDAARVANLHEILAAAVAAGNATHAAGARPRGFSASVVSGLSQGSGEYFTRIGIGTPARYLNMVLDTGSDVAESIVTFFFSSDRTVHQFPNCTKLRFGVHKNLTGAFGVIKTFMRSSATPNYRPLITGPHPISLLNTPLTRCPSSSLRNPCSPANAMVVTIPYPFFVSLLAFLLIAHGASKRLEYQTLIVTPLRGPPSLLPDDDFLSWTSNSQTLADEMDLSPAGGGASSSSLHVNLAHRDSLLAANTTPEHLLRLRLGRDAARVANLHEILAAAVAAGNATHAAGARPRGFSASVVSGLSQGSGEYFTRIGIGTPARYLNMVLDTGSDVVWLQCAPCRRCYSQTDPIFDPRRSRSYAAVPCEAPLCRRLDVAGCDTRRRSCLYLVSYGDGSITTGEFSTETLTFRGGVRVARIALGCGHDNEGLFVAAAGLLGLGQGSLSFPSQAGRRFGRRFSYCLVDRTSAGSAASPAKSSLVVFGDSAVSRPGAAVAFTPMLRNPKMDTFYYVELTGISVGGSRVAGVSAADLRLDPATGKGGVIVDSGTSVTRLVRPAYAALRDAFKAGAAELRAAPGGFSLFDTCYNLAGKTEVKVPTVVMHLGGGASVPLPAENYLIPVDTKGTFCFAFAGTDSGVSIIGNIQQQGFRVVFDGASWRVGFLPRGC</sequence>
<feature type="active site" evidence="5">
    <location>
        <position position="644"/>
    </location>
</feature>
<evidence type="ECO:0000313" key="11">
    <source>
        <dbReference type="Proteomes" id="UP000797356"/>
    </source>
</evidence>
<feature type="domain" description="Peptidase A1" evidence="9">
    <location>
        <begin position="410"/>
        <end position="761"/>
    </location>
</feature>
<dbReference type="InterPro" id="IPR033121">
    <property type="entry name" value="PEPTIDASE_A1"/>
</dbReference>
<feature type="active site" evidence="5">
    <location>
        <position position="428"/>
    </location>
</feature>
<protein>
    <submittedName>
        <fullName evidence="10">Putative Aspartyl protease family protein 2</fullName>
    </submittedName>
</protein>
<dbReference type="PROSITE" id="PS00141">
    <property type="entry name" value="ASP_PROTEASE"/>
    <property type="match status" value="1"/>
</dbReference>
<keyword evidence="7" id="KW-0812">Transmembrane</keyword>
<dbReference type="SUPFAM" id="SSF50630">
    <property type="entry name" value="Acid proteases"/>
    <property type="match status" value="2"/>
</dbReference>
<dbReference type="InterPro" id="IPR032799">
    <property type="entry name" value="TAXi_C"/>
</dbReference>
<evidence type="ECO:0000256" key="5">
    <source>
        <dbReference type="PIRSR" id="PIRSR601461-1"/>
    </source>
</evidence>
<keyword evidence="7" id="KW-1133">Transmembrane helix</keyword>
<evidence type="ECO:0000313" key="10">
    <source>
        <dbReference type="EMBL" id="KAG1367861.1"/>
    </source>
</evidence>
<dbReference type="InterPro" id="IPR001969">
    <property type="entry name" value="Aspartic_peptidase_AS"/>
</dbReference>
<dbReference type="InterPro" id="IPR001461">
    <property type="entry name" value="Aspartic_peptidase_A1"/>
</dbReference>
<dbReference type="Pfam" id="PF14541">
    <property type="entry name" value="TAXi_C"/>
    <property type="match status" value="1"/>
</dbReference>
<dbReference type="CDD" id="cd05472">
    <property type="entry name" value="cnd41_like"/>
    <property type="match status" value="1"/>
</dbReference>
<evidence type="ECO:0000259" key="9">
    <source>
        <dbReference type="PROSITE" id="PS51767"/>
    </source>
</evidence>
<dbReference type="GO" id="GO:0006508">
    <property type="term" value="P:proteolysis"/>
    <property type="evidence" value="ECO:0007669"/>
    <property type="project" value="UniProtKB-KW"/>
</dbReference>
<feature type="chain" id="PRO_5035420731" evidence="8">
    <location>
        <begin position="25"/>
        <end position="765"/>
    </location>
</feature>
<keyword evidence="6" id="KW-0064">Aspartyl protease</keyword>
<keyword evidence="11" id="KW-1185">Reference proteome</keyword>
<evidence type="ECO:0000256" key="7">
    <source>
        <dbReference type="SAM" id="Phobius"/>
    </source>
</evidence>
<accession>A0A8K0IUB9</accession>
<dbReference type="InterPro" id="IPR033873">
    <property type="entry name" value="CND41-like"/>
</dbReference>
<reference evidence="10" key="1">
    <citation type="journal article" date="2017" name="Gigascience">
        <title>The genome draft of coconut (Cocos nucifera).</title>
        <authorList>
            <person name="Xiao Y."/>
            <person name="Xu P."/>
            <person name="Fan H."/>
            <person name="Baudouin L."/>
            <person name="Xia W."/>
            <person name="Bocs S."/>
            <person name="Xu J."/>
            <person name="Li Q."/>
            <person name="Guo A."/>
            <person name="Zhou L."/>
            <person name="Li J."/>
            <person name="Wu Y."/>
            <person name="Ma Z."/>
            <person name="Armero A."/>
            <person name="Issali A.E."/>
            <person name="Liu N."/>
            <person name="Peng M."/>
            <person name="Yang Y."/>
        </authorList>
    </citation>
    <scope>NUCLEOTIDE SEQUENCE</scope>
    <source>
        <tissue evidence="10">Spear leaf of Hainan Tall coconut</tissue>
    </source>
</reference>
<proteinExistence type="inferred from homology"/>
<feature type="transmembrane region" description="Helical" evidence="7">
    <location>
        <begin position="259"/>
        <end position="279"/>
    </location>
</feature>
<dbReference type="InterPro" id="IPR051708">
    <property type="entry name" value="Plant_Aspart_Prot_A1"/>
</dbReference>
<dbReference type="PANTHER" id="PTHR47967:SF60">
    <property type="entry name" value="PROTEIN ASPARTIC PROTEASE IN GUARD CELL 1-LIKE"/>
    <property type="match status" value="1"/>
</dbReference>
<dbReference type="GO" id="GO:0004190">
    <property type="term" value="F:aspartic-type endopeptidase activity"/>
    <property type="evidence" value="ECO:0007669"/>
    <property type="project" value="UniProtKB-KW"/>
</dbReference>
<evidence type="ECO:0000256" key="6">
    <source>
        <dbReference type="RuleBase" id="RU000454"/>
    </source>
</evidence>
<dbReference type="InterPro" id="IPR032861">
    <property type="entry name" value="TAXi_N"/>
</dbReference>
<name>A0A8K0IUB9_COCNU</name>
<keyword evidence="2 6" id="KW-0645">Protease</keyword>
<comment type="caution">
    <text evidence="10">The sequence shown here is derived from an EMBL/GenBank/DDBJ whole genome shotgun (WGS) entry which is preliminary data.</text>
</comment>
<keyword evidence="3 8" id="KW-0732">Signal</keyword>
<dbReference type="EMBL" id="CM017885">
    <property type="protein sequence ID" value="KAG1367861.1"/>
    <property type="molecule type" value="Genomic_DNA"/>
</dbReference>
<organism evidence="10 11">
    <name type="scientific">Cocos nucifera</name>
    <name type="common">Coconut palm</name>
    <dbReference type="NCBI Taxonomy" id="13894"/>
    <lineage>
        <taxon>Eukaryota</taxon>
        <taxon>Viridiplantae</taxon>
        <taxon>Streptophyta</taxon>
        <taxon>Embryophyta</taxon>
        <taxon>Tracheophyta</taxon>
        <taxon>Spermatophyta</taxon>
        <taxon>Magnoliopsida</taxon>
        <taxon>Liliopsida</taxon>
        <taxon>Arecaceae</taxon>
        <taxon>Arecoideae</taxon>
        <taxon>Cocoseae</taxon>
        <taxon>Attaleinae</taxon>
        <taxon>Cocos</taxon>
    </lineage>
</organism>
<keyword evidence="4 6" id="KW-0378">Hydrolase</keyword>
<dbReference type="AlphaFoldDB" id="A0A8K0IUB9"/>
<keyword evidence="7" id="KW-0472">Membrane</keyword>
<comment type="similarity">
    <text evidence="1 6">Belongs to the peptidase A1 family.</text>
</comment>
<evidence type="ECO:0000256" key="8">
    <source>
        <dbReference type="SAM" id="SignalP"/>
    </source>
</evidence>